<dbReference type="InterPro" id="IPR033803">
    <property type="entry name" value="CBD-like_Golvesin-Xly"/>
</dbReference>
<evidence type="ECO:0000256" key="3">
    <source>
        <dbReference type="SAM" id="MobiDB-lite"/>
    </source>
</evidence>
<feature type="active site" description="Nucleophile" evidence="1">
    <location>
        <position position="1007"/>
    </location>
</feature>
<feature type="region of interest" description="Disordered" evidence="3">
    <location>
        <begin position="1007"/>
        <end position="1037"/>
    </location>
</feature>
<name>A0A4R9BSJ2_9MICO</name>
<gene>
    <name evidence="7" type="ORF">E3T51_04110</name>
</gene>
<dbReference type="Pfam" id="PF13472">
    <property type="entry name" value="Lipase_GDSL_2"/>
    <property type="match status" value="1"/>
</dbReference>
<comment type="caution">
    <text evidence="7">The sequence shown here is derived from an EMBL/GenBank/DDBJ whole genome shotgun (WGS) entry which is preliminary data.</text>
</comment>
<dbReference type="Pfam" id="PF25275">
    <property type="entry name" value="Golvesin_C"/>
    <property type="match status" value="1"/>
</dbReference>
<keyword evidence="4" id="KW-0732">Signal</keyword>
<proteinExistence type="predicted"/>
<feature type="active site" evidence="1">
    <location>
        <position position="1311"/>
    </location>
</feature>
<evidence type="ECO:0000313" key="7">
    <source>
        <dbReference type="EMBL" id="TFD89900.1"/>
    </source>
</evidence>
<dbReference type="InterPro" id="IPR037460">
    <property type="entry name" value="SEST-like"/>
</dbReference>
<keyword evidence="2" id="KW-1015">Disulfide bond</keyword>
<feature type="disulfide bond" evidence="2">
    <location>
        <begin position="1220"/>
        <end position="1271"/>
    </location>
</feature>
<dbReference type="InterPro" id="IPR013830">
    <property type="entry name" value="SGNH_hydro"/>
</dbReference>
<feature type="chain" id="PRO_5038502775" evidence="4">
    <location>
        <begin position="34"/>
        <end position="1333"/>
    </location>
</feature>
<accession>A0A4R9BSJ2</accession>
<evidence type="ECO:0000259" key="5">
    <source>
        <dbReference type="Pfam" id="PF13472"/>
    </source>
</evidence>
<dbReference type="PANTHER" id="PTHR37981">
    <property type="entry name" value="LIPASE 2"/>
    <property type="match status" value="1"/>
</dbReference>
<evidence type="ECO:0000259" key="6">
    <source>
        <dbReference type="Pfam" id="PF25275"/>
    </source>
</evidence>
<dbReference type="InterPro" id="IPR036514">
    <property type="entry name" value="SGNH_hydro_sf"/>
</dbReference>
<dbReference type="GO" id="GO:0019433">
    <property type="term" value="P:triglyceride catabolic process"/>
    <property type="evidence" value="ECO:0007669"/>
    <property type="project" value="TreeGrafter"/>
</dbReference>
<dbReference type="RefSeq" id="WP_134527857.1">
    <property type="nucleotide sequence ID" value="NZ_SOHN01000008.1"/>
</dbReference>
<feature type="domain" description="Golvesin/Xly CBD-like" evidence="6">
    <location>
        <begin position="899"/>
        <end position="990"/>
    </location>
</feature>
<feature type="region of interest" description="Disordered" evidence="3">
    <location>
        <begin position="419"/>
        <end position="450"/>
    </location>
</feature>
<dbReference type="SUPFAM" id="SSF52266">
    <property type="entry name" value="SGNH hydrolase"/>
    <property type="match status" value="1"/>
</dbReference>
<dbReference type="PANTHER" id="PTHR37981:SF1">
    <property type="entry name" value="SGNH HYDROLASE-TYPE ESTERASE DOMAIN-CONTAINING PROTEIN"/>
    <property type="match status" value="1"/>
</dbReference>
<dbReference type="GO" id="GO:0004806">
    <property type="term" value="F:triacylglycerol lipase activity"/>
    <property type="evidence" value="ECO:0007669"/>
    <property type="project" value="TreeGrafter"/>
</dbReference>
<dbReference type="Proteomes" id="UP000297626">
    <property type="component" value="Unassembled WGS sequence"/>
</dbReference>
<feature type="domain" description="SGNH hydrolase-type esterase" evidence="5">
    <location>
        <begin position="1004"/>
        <end position="1262"/>
    </location>
</feature>
<evidence type="ECO:0000256" key="4">
    <source>
        <dbReference type="SAM" id="SignalP"/>
    </source>
</evidence>
<dbReference type="Gene3D" id="3.40.50.1110">
    <property type="entry name" value="SGNH hydrolase"/>
    <property type="match status" value="1"/>
</dbReference>
<feature type="compositionally biased region" description="Polar residues" evidence="3">
    <location>
        <begin position="439"/>
        <end position="448"/>
    </location>
</feature>
<evidence type="ECO:0000313" key="8">
    <source>
        <dbReference type="Proteomes" id="UP000297626"/>
    </source>
</evidence>
<keyword evidence="8" id="KW-1185">Reference proteome</keyword>
<dbReference type="EMBL" id="SOHN01000008">
    <property type="protein sequence ID" value="TFD89900.1"/>
    <property type="molecule type" value="Genomic_DNA"/>
</dbReference>
<organism evidence="7 8">
    <name type="scientific">Cryobacterium serini</name>
    <dbReference type="NCBI Taxonomy" id="1259201"/>
    <lineage>
        <taxon>Bacteria</taxon>
        <taxon>Bacillati</taxon>
        <taxon>Actinomycetota</taxon>
        <taxon>Actinomycetes</taxon>
        <taxon>Micrococcales</taxon>
        <taxon>Microbacteriaceae</taxon>
        <taxon>Cryobacterium</taxon>
    </lineage>
</organism>
<protein>
    <submittedName>
        <fullName evidence="7">Uncharacterized protein</fullName>
    </submittedName>
</protein>
<evidence type="ECO:0000256" key="2">
    <source>
        <dbReference type="PIRSR" id="PIRSR637460-2"/>
    </source>
</evidence>
<feature type="compositionally biased region" description="Basic and acidic residues" evidence="3">
    <location>
        <begin position="1025"/>
        <end position="1037"/>
    </location>
</feature>
<feature type="signal peptide" evidence="4">
    <location>
        <begin position="1"/>
        <end position="33"/>
    </location>
</feature>
<sequence>MQYRAHKPRRSRQIVACFISVLICAGTISSANATTATASSDAPPSDALPVDELAPGAPEIPVEERSELLGEEWEHSTDTLVASVGDGFAFRVLTAREDDGYSWNTLAALSVSGVETDRWIGNHCLTGDGETIAVVYAPRTFTNDEGLFNRGAFAALVDVETGAVTDLGSGFSLAHFNPGCGAGDEVVLTAYAGESAQTRITTLQASVPDVRAVVTLKTQLTSPTFHGADVIGAIGGGIVRVEADASLTRIAAAKGVPYSLNVDADGGLAFMEADGESASVKYIDIVDRLALKPPTGSTLATGGITAINLTRDGAGQTYVTGDASVPDKLLVPARVTFTSAPVGSVASSQGHAALGAVMSVAGPSNDAPANPVSLSARILHSNRDVTFTISPNDLLAGRGMVQFDASGTAPARMTAQAASVGSASNPVEAERSCAVPRNDPSSQATQPKPRQIEWAVNQAVSGNLTVVREENWKNLGMPEYSPQGLFPKPTLVGGGEIPSQIMLGIMAQESNLWQASRYTTPGVAGNPLIGNFYGNDRNAGEDSFWDVDFGEADCGYGVAQVTDGMRLAGHEKDGETALPYNEQRAIALDFAANTAKGLQMLGEKWNQTKLAGLTINDGSAKYLENWFFAVWAYNSGFYPDGGDGTPWGVGWLNNPANPMYEQSRTPFLDGDSSHAANPQRWPYPEKVLGFAAHSLVLFEDATTLVSGFRVGWWLDNDGENGELNRWTIKPPRNLFCDESNACSPGAEQQSMYEDEEPGPCLHRAPNGDYDLECWFNSNATWKYDCLNECGRSFDRFPIGYAYQEDADSFPPRCGTNDLGFDTLMVDNLPNAQRSTRENCVGIIGSNGSFAFDFAQAPDGQYPSKMDLHQLAAGLNGHFYFSHSRSVGEGGNLHAGKLAVTGTWTLDRPLTQWTRVLVQMPDHGAWTQQAAYTVNFGDGNSSQRVVAQRHYENKWISLGVFPMNGTPSVSLSNVTQDGDGVDDIAWDAVAFEPLDSKPDDFVVALGDSYSSGEGASEPDGSNYYLESDHHGTKTVDGEDSRFRNACHRSTEAWSLKASLPGNSQSIGEDFNSRASDLDYHLLACSGAEAMNLLPFSTATETKPTDYAGNEGRGQFGEVSQLDRGFVDENTTLVTLSIGGNDARFGEVLKACMTARWTNRDCGAMELEYDGGVFIKQATMNRVAVDVPASVQTVLKQIRAKAPTAVVLLMGYPQIFETGADCVQIHDEEMDWLNGISDQLNDALRDSALAQSTVDAPVVFGDPTAAFSGHNLCTENSAINGLQFELTPGDKPMITIPVPGPNFGLGVSMQSVHPNKFGTDLYARVMESTLTGVYP</sequence>
<reference evidence="7 8" key="1">
    <citation type="submission" date="2019-03" db="EMBL/GenBank/DDBJ databases">
        <title>Genomics of glacier-inhabiting Cryobacterium strains.</title>
        <authorList>
            <person name="Liu Q."/>
            <person name="Xin Y.-H."/>
        </authorList>
    </citation>
    <scope>NUCLEOTIDE SEQUENCE [LARGE SCALE GENOMIC DNA]</scope>
    <source>
        <strain evidence="7 8">Sr54</strain>
    </source>
</reference>
<evidence type="ECO:0000256" key="1">
    <source>
        <dbReference type="PIRSR" id="PIRSR637460-1"/>
    </source>
</evidence>
<feature type="disulfide bond" evidence="2">
    <location>
        <begin position="1045"/>
        <end position="1083"/>
    </location>
</feature>
<dbReference type="CDD" id="cd01823">
    <property type="entry name" value="SEST_like"/>
    <property type="match status" value="1"/>
</dbReference>